<proteinExistence type="predicted"/>
<dbReference type="AlphaFoldDB" id="A0AAN5C8W4"/>
<organism evidence="1 2">
    <name type="scientific">Pristionchus mayeri</name>
    <dbReference type="NCBI Taxonomy" id="1317129"/>
    <lineage>
        <taxon>Eukaryota</taxon>
        <taxon>Metazoa</taxon>
        <taxon>Ecdysozoa</taxon>
        <taxon>Nematoda</taxon>
        <taxon>Chromadorea</taxon>
        <taxon>Rhabditida</taxon>
        <taxon>Rhabditina</taxon>
        <taxon>Diplogasteromorpha</taxon>
        <taxon>Diplogasteroidea</taxon>
        <taxon>Neodiplogasteridae</taxon>
        <taxon>Pristionchus</taxon>
    </lineage>
</organism>
<comment type="caution">
    <text evidence="1">The sequence shown here is derived from an EMBL/GenBank/DDBJ whole genome shotgun (WGS) entry which is preliminary data.</text>
</comment>
<feature type="non-terminal residue" evidence="1">
    <location>
        <position position="91"/>
    </location>
</feature>
<evidence type="ECO:0000313" key="1">
    <source>
        <dbReference type="EMBL" id="GMR34217.1"/>
    </source>
</evidence>
<dbReference type="EMBL" id="BTRK01000001">
    <property type="protein sequence ID" value="GMR34217.1"/>
    <property type="molecule type" value="Genomic_DNA"/>
</dbReference>
<name>A0AAN5C8W4_9BILA</name>
<evidence type="ECO:0000313" key="2">
    <source>
        <dbReference type="Proteomes" id="UP001328107"/>
    </source>
</evidence>
<feature type="non-terminal residue" evidence="1">
    <location>
        <position position="1"/>
    </location>
</feature>
<accession>A0AAN5C8W4</accession>
<reference evidence="2" key="1">
    <citation type="submission" date="2022-10" db="EMBL/GenBank/DDBJ databases">
        <title>Genome assembly of Pristionchus species.</title>
        <authorList>
            <person name="Yoshida K."/>
            <person name="Sommer R.J."/>
        </authorList>
    </citation>
    <scope>NUCLEOTIDE SEQUENCE [LARGE SCALE GENOMIC DNA]</scope>
    <source>
        <strain evidence="2">RS5460</strain>
    </source>
</reference>
<keyword evidence="2" id="KW-1185">Reference proteome</keyword>
<sequence length="91" mass="9979">LKSFTAGASNYLLNFVSDFDIHAHQFRCANFLQSTLNGDEASAIFSASHPFSYSNPSIRTSLHPSTTSHSMAKKRLAFTITSSRNIAPGRK</sequence>
<dbReference type="Proteomes" id="UP001328107">
    <property type="component" value="Unassembled WGS sequence"/>
</dbReference>
<gene>
    <name evidence="1" type="ORF">PMAYCL1PPCAC_04412</name>
</gene>
<protein>
    <submittedName>
        <fullName evidence="1">Uncharacterized protein</fullName>
    </submittedName>
</protein>